<name>A0A1D1V084_RAMVA</name>
<evidence type="ECO:0000313" key="2">
    <source>
        <dbReference type="EMBL" id="GAU93352.1"/>
    </source>
</evidence>
<dbReference type="Proteomes" id="UP000186922">
    <property type="component" value="Unassembled WGS sequence"/>
</dbReference>
<feature type="chain" id="PRO_5008897882" evidence="1">
    <location>
        <begin position="21"/>
        <end position="196"/>
    </location>
</feature>
<reference evidence="2 3" key="1">
    <citation type="journal article" date="2016" name="Nat. Commun.">
        <title>Extremotolerant tardigrade genome and improved radiotolerance of human cultured cells by tardigrade-unique protein.</title>
        <authorList>
            <person name="Hashimoto T."/>
            <person name="Horikawa D.D."/>
            <person name="Saito Y."/>
            <person name="Kuwahara H."/>
            <person name="Kozuka-Hata H."/>
            <person name="Shin-I T."/>
            <person name="Minakuchi Y."/>
            <person name="Ohishi K."/>
            <person name="Motoyama A."/>
            <person name="Aizu T."/>
            <person name="Enomoto A."/>
            <person name="Kondo K."/>
            <person name="Tanaka S."/>
            <person name="Hara Y."/>
            <person name="Koshikawa S."/>
            <person name="Sagara H."/>
            <person name="Miura T."/>
            <person name="Yokobori S."/>
            <person name="Miyagawa K."/>
            <person name="Suzuki Y."/>
            <person name="Kubo T."/>
            <person name="Oyama M."/>
            <person name="Kohara Y."/>
            <person name="Fujiyama A."/>
            <person name="Arakawa K."/>
            <person name="Katayama T."/>
            <person name="Toyoda A."/>
            <person name="Kunieda T."/>
        </authorList>
    </citation>
    <scope>NUCLEOTIDE SEQUENCE [LARGE SCALE GENOMIC DNA]</scope>
    <source>
        <strain evidence="2 3">YOKOZUNA-1</strain>
    </source>
</reference>
<keyword evidence="1" id="KW-0732">Signal</keyword>
<proteinExistence type="predicted"/>
<gene>
    <name evidence="2" type="primary">RvY_05305-1</name>
    <name evidence="2" type="synonym">RvY_05305.1</name>
    <name evidence="2" type="ORF">RvY_05305</name>
</gene>
<evidence type="ECO:0000313" key="3">
    <source>
        <dbReference type="Proteomes" id="UP000186922"/>
    </source>
</evidence>
<dbReference type="AlphaFoldDB" id="A0A1D1V084"/>
<dbReference type="OrthoDB" id="10402907at2759"/>
<sequence length="196" mass="20864">MQTISFCCLVLLVVISGVSAGGRHRDRNSTRGAGGNRDERALSSFMHRVALGKALPCQSDADCGVRGNKCVANTLQLCGRPAVADIFKETGMKACSGDSDCQMMAGAKKMASRCSRGRCDLCAPKVCQADSDCCTSGHGKSQRCAKIAGYPEKRCWDACNAKTDCNNAMGLGNMKINCVEGVCQKRNRERKGKGPI</sequence>
<organism evidence="2 3">
    <name type="scientific">Ramazzottius varieornatus</name>
    <name type="common">Water bear</name>
    <name type="synonym">Tardigrade</name>
    <dbReference type="NCBI Taxonomy" id="947166"/>
    <lineage>
        <taxon>Eukaryota</taxon>
        <taxon>Metazoa</taxon>
        <taxon>Ecdysozoa</taxon>
        <taxon>Tardigrada</taxon>
        <taxon>Eutardigrada</taxon>
        <taxon>Parachela</taxon>
        <taxon>Hypsibioidea</taxon>
        <taxon>Ramazzottiidae</taxon>
        <taxon>Ramazzottius</taxon>
    </lineage>
</organism>
<protein>
    <submittedName>
        <fullName evidence="2">Uncharacterized protein</fullName>
    </submittedName>
</protein>
<feature type="signal peptide" evidence="1">
    <location>
        <begin position="1"/>
        <end position="20"/>
    </location>
</feature>
<keyword evidence="3" id="KW-1185">Reference proteome</keyword>
<evidence type="ECO:0000256" key="1">
    <source>
        <dbReference type="SAM" id="SignalP"/>
    </source>
</evidence>
<dbReference type="EMBL" id="BDGG01000002">
    <property type="protein sequence ID" value="GAU93352.1"/>
    <property type="molecule type" value="Genomic_DNA"/>
</dbReference>
<accession>A0A1D1V084</accession>
<comment type="caution">
    <text evidence="2">The sequence shown here is derived from an EMBL/GenBank/DDBJ whole genome shotgun (WGS) entry which is preliminary data.</text>
</comment>